<gene>
    <name evidence="3" type="ORF">PoB_006931400</name>
</gene>
<comment type="caution">
    <text evidence="3">The sequence shown here is derived from an EMBL/GenBank/DDBJ whole genome shotgun (WGS) entry which is preliminary data.</text>
</comment>
<organism evidence="3 4">
    <name type="scientific">Plakobranchus ocellatus</name>
    <dbReference type="NCBI Taxonomy" id="259542"/>
    <lineage>
        <taxon>Eukaryota</taxon>
        <taxon>Metazoa</taxon>
        <taxon>Spiralia</taxon>
        <taxon>Lophotrochozoa</taxon>
        <taxon>Mollusca</taxon>
        <taxon>Gastropoda</taxon>
        <taxon>Heterobranchia</taxon>
        <taxon>Euthyneura</taxon>
        <taxon>Panpulmonata</taxon>
        <taxon>Sacoglossa</taxon>
        <taxon>Placobranchoidea</taxon>
        <taxon>Plakobranchidae</taxon>
        <taxon>Plakobranchus</taxon>
    </lineage>
</organism>
<protein>
    <recommendedName>
        <fullName evidence="5">Tyrosine specific protein phosphatases domain-containing protein</fullName>
    </recommendedName>
</protein>
<proteinExistence type="predicted"/>
<dbReference type="Proteomes" id="UP000735302">
    <property type="component" value="Unassembled WGS sequence"/>
</dbReference>
<reference evidence="3 4" key="1">
    <citation type="journal article" date="2021" name="Elife">
        <title>Chloroplast acquisition without the gene transfer in kleptoplastic sea slugs, Plakobranchus ocellatus.</title>
        <authorList>
            <person name="Maeda T."/>
            <person name="Takahashi S."/>
            <person name="Yoshida T."/>
            <person name="Shimamura S."/>
            <person name="Takaki Y."/>
            <person name="Nagai Y."/>
            <person name="Toyoda A."/>
            <person name="Suzuki Y."/>
            <person name="Arimoto A."/>
            <person name="Ishii H."/>
            <person name="Satoh N."/>
            <person name="Nishiyama T."/>
            <person name="Hasebe M."/>
            <person name="Maruyama T."/>
            <person name="Minagawa J."/>
            <person name="Obokata J."/>
            <person name="Shigenobu S."/>
        </authorList>
    </citation>
    <scope>NUCLEOTIDE SEQUENCE [LARGE SCALE GENOMIC DNA]</scope>
</reference>
<keyword evidence="4" id="KW-1185">Reference proteome</keyword>
<dbReference type="EMBL" id="BLXT01007821">
    <property type="protein sequence ID" value="GFO42809.1"/>
    <property type="molecule type" value="Genomic_DNA"/>
</dbReference>
<evidence type="ECO:0000256" key="2">
    <source>
        <dbReference type="SAM" id="SignalP"/>
    </source>
</evidence>
<dbReference type="Gene3D" id="3.90.190.10">
    <property type="entry name" value="Protein tyrosine phosphatase superfamily"/>
    <property type="match status" value="2"/>
</dbReference>
<feature type="signal peptide" evidence="2">
    <location>
        <begin position="1"/>
        <end position="31"/>
    </location>
</feature>
<accession>A0AAV4DFC7</accession>
<evidence type="ECO:0000313" key="4">
    <source>
        <dbReference type="Proteomes" id="UP000735302"/>
    </source>
</evidence>
<evidence type="ECO:0000313" key="3">
    <source>
        <dbReference type="EMBL" id="GFO42809.1"/>
    </source>
</evidence>
<evidence type="ECO:0008006" key="5">
    <source>
        <dbReference type="Google" id="ProtNLM"/>
    </source>
</evidence>
<evidence type="ECO:0000256" key="1">
    <source>
        <dbReference type="SAM" id="MobiDB-lite"/>
    </source>
</evidence>
<feature type="compositionally biased region" description="Acidic residues" evidence="1">
    <location>
        <begin position="40"/>
        <end position="52"/>
    </location>
</feature>
<sequence>MKHSSIAKRLGFLGLPLLTICLLSQTPHINASARRRGDLEFSETDNYPEETEQLPKPLRQEQQDQPHDCDNSTIGGSSSCPHHLLTTLYGDTIYDNPLFSKRKMWFARRLNIGIHVAGQLTARQIKYAADSGFKSIVTIFDQDGKKGPNGDTLILSTLEEEELANLAGMKFFRVLKREDDWFSVTAVERMSAVYPKVELPALFHCERGVSVALLILLHYARETRKTSRSIGGQTPFMDSKRFYELNNLHGIDFVDVFSSWTNETIENITGTSMPADVSKPIVALSMWCDYWQAHPIRGNWFIAGQINEVDLPTINSTGFHTVLNLRDGLTHDTKPSQENVELVNIQSGTSTYDINANPLRQASDTLKKLVIDVSKPSEFISPTSLTNYEAENAEEFGDHIGYNENMEQRAVKAAGIEYVHLPLREQGRTLEEDLKLEPATEISLENAGRLSQPLSTFKSSGRHFPIAQDISCNHMLGVLCGCANQLFHSISRAAFVGICMDETDVFTDYGVEWQ</sequence>
<feature type="region of interest" description="Disordered" evidence="1">
    <location>
        <begin position="33"/>
        <end position="75"/>
    </location>
</feature>
<keyword evidence="2" id="KW-0732">Signal</keyword>
<name>A0AAV4DFC7_9GAST</name>
<dbReference type="InterPro" id="IPR029021">
    <property type="entry name" value="Prot-tyrosine_phosphatase-like"/>
</dbReference>
<feature type="chain" id="PRO_5043842437" description="Tyrosine specific protein phosphatases domain-containing protein" evidence="2">
    <location>
        <begin position="32"/>
        <end position="514"/>
    </location>
</feature>
<dbReference type="AlphaFoldDB" id="A0AAV4DFC7"/>
<feature type="compositionally biased region" description="Basic and acidic residues" evidence="1">
    <location>
        <begin position="58"/>
        <end position="70"/>
    </location>
</feature>